<dbReference type="AlphaFoldDB" id="A0A1W1V8X3"/>
<protein>
    <recommendedName>
        <fullName evidence="3">Streptomycin adenylyltransferase</fullName>
    </recommendedName>
</protein>
<evidence type="ECO:0000313" key="1">
    <source>
        <dbReference type="EMBL" id="SMB89735.1"/>
    </source>
</evidence>
<keyword evidence="2" id="KW-1185">Reference proteome</keyword>
<organism evidence="1 2">
    <name type="scientific">Deinococcus hopiensis KR-140</name>
    <dbReference type="NCBI Taxonomy" id="695939"/>
    <lineage>
        <taxon>Bacteria</taxon>
        <taxon>Thermotogati</taxon>
        <taxon>Deinococcota</taxon>
        <taxon>Deinococci</taxon>
        <taxon>Deinococcales</taxon>
        <taxon>Deinococcaceae</taxon>
        <taxon>Deinococcus</taxon>
    </lineage>
</organism>
<proteinExistence type="predicted"/>
<evidence type="ECO:0008006" key="3">
    <source>
        <dbReference type="Google" id="ProtNLM"/>
    </source>
</evidence>
<dbReference type="STRING" id="695939.SAMN00790413_00527"/>
<gene>
    <name evidence="1" type="ORF">SAMN00790413_00527</name>
</gene>
<sequence>MGVSISPALLLDRLIALGCSLEESGHALALIGLGSVGSELGRLDAHSDLDFFVVAEEGRAAHYLRDLTWLARPAALVYTFRNTPDGYKVLYVDGVYAEFAVFTPTQLAGVPLVNGRVVWSRPGVSTDFGREHGALPTTGERPSREHRVGEALTNLLVGLKRYCRGERLSAFRFVQGYALSQVLALAAERDGPSAGADLFDAERRYEARHPAVAAHLTDFLPGYDETPRAAQALLTYLEKHEEVSPALAQAIRALM</sequence>
<accession>A0A1W1V8X3</accession>
<evidence type="ECO:0000313" key="2">
    <source>
        <dbReference type="Proteomes" id="UP000192582"/>
    </source>
</evidence>
<reference evidence="1 2" key="1">
    <citation type="submission" date="2017-04" db="EMBL/GenBank/DDBJ databases">
        <authorList>
            <person name="Afonso C.L."/>
            <person name="Miller P.J."/>
            <person name="Scott M.A."/>
            <person name="Spackman E."/>
            <person name="Goraichik I."/>
            <person name="Dimitrov K.M."/>
            <person name="Suarez D.L."/>
            <person name="Swayne D.E."/>
        </authorList>
    </citation>
    <scope>NUCLEOTIDE SEQUENCE [LARGE SCALE GENOMIC DNA]</scope>
    <source>
        <strain evidence="1 2">KR-140</strain>
    </source>
</reference>
<dbReference type="Proteomes" id="UP000192582">
    <property type="component" value="Unassembled WGS sequence"/>
</dbReference>
<dbReference type="InterPro" id="IPR043519">
    <property type="entry name" value="NT_sf"/>
</dbReference>
<dbReference type="Gene3D" id="3.30.460.10">
    <property type="entry name" value="Beta Polymerase, domain 2"/>
    <property type="match status" value="1"/>
</dbReference>
<name>A0A1W1V8X3_9DEIO</name>
<dbReference type="EMBL" id="FWWU01000009">
    <property type="protein sequence ID" value="SMB89735.1"/>
    <property type="molecule type" value="Genomic_DNA"/>
</dbReference>